<gene>
    <name evidence="1" type="ORF">LCGC14_2475170</name>
</gene>
<dbReference type="EMBL" id="LAZR01038857">
    <property type="protein sequence ID" value="KKL18472.1"/>
    <property type="molecule type" value="Genomic_DNA"/>
</dbReference>
<reference evidence="1" key="1">
    <citation type="journal article" date="2015" name="Nature">
        <title>Complex archaea that bridge the gap between prokaryotes and eukaryotes.</title>
        <authorList>
            <person name="Spang A."/>
            <person name="Saw J.H."/>
            <person name="Jorgensen S.L."/>
            <person name="Zaremba-Niedzwiedzka K."/>
            <person name="Martijn J."/>
            <person name="Lind A.E."/>
            <person name="van Eijk R."/>
            <person name="Schleper C."/>
            <person name="Guy L."/>
            <person name="Ettema T.J."/>
        </authorList>
    </citation>
    <scope>NUCLEOTIDE SEQUENCE</scope>
</reference>
<feature type="non-terminal residue" evidence="1">
    <location>
        <position position="1"/>
    </location>
</feature>
<evidence type="ECO:0000313" key="1">
    <source>
        <dbReference type="EMBL" id="KKL18472.1"/>
    </source>
</evidence>
<sequence>RFENDITGLGFDFLDSKYTEDGMIKGVANIVELTITKKVAKELLTRLVDEVDFVDV</sequence>
<dbReference type="AlphaFoldDB" id="A0A0F9BX35"/>
<comment type="caution">
    <text evidence="1">The sequence shown here is derived from an EMBL/GenBank/DDBJ whole genome shotgun (WGS) entry which is preliminary data.</text>
</comment>
<organism evidence="1">
    <name type="scientific">marine sediment metagenome</name>
    <dbReference type="NCBI Taxonomy" id="412755"/>
    <lineage>
        <taxon>unclassified sequences</taxon>
        <taxon>metagenomes</taxon>
        <taxon>ecological metagenomes</taxon>
    </lineage>
</organism>
<protein>
    <submittedName>
        <fullName evidence="1">Uncharacterized protein</fullName>
    </submittedName>
</protein>
<name>A0A0F9BX35_9ZZZZ</name>
<proteinExistence type="predicted"/>
<accession>A0A0F9BX35</accession>